<dbReference type="PANTHER" id="PTHR12561:SF3">
    <property type="entry name" value="LIPOYLTRANSFERASE 1, MITOCHONDRIAL"/>
    <property type="match status" value="1"/>
</dbReference>
<name>A0A452IRL4_9SAUR</name>
<evidence type="ECO:0000256" key="2">
    <source>
        <dbReference type="ARBA" id="ARBA00005085"/>
    </source>
</evidence>
<comment type="catalytic activity">
    <reaction evidence="8">
        <text>N(6)-[(R)-lipoyl]-L-lysyl-[glycine-cleavage complex H protein] + L-lysyl-[lipoyl-carrier protein] = L-lysyl-[glycine-cleavage complex H protein] + N(6)-[(R)-lipoyl]-L-lysyl-[lipoyl-carrier protein]</text>
        <dbReference type="Rhea" id="RHEA:16413"/>
        <dbReference type="Rhea" id="RHEA-COMP:10494"/>
        <dbReference type="Rhea" id="RHEA-COMP:10500"/>
        <dbReference type="Rhea" id="RHEA-COMP:10501"/>
        <dbReference type="Rhea" id="RHEA-COMP:10502"/>
        <dbReference type="ChEBI" id="CHEBI:29969"/>
        <dbReference type="ChEBI" id="CHEBI:83099"/>
        <dbReference type="EC" id="2.3.1.200"/>
    </reaction>
    <physiologicalReaction direction="left-to-right" evidence="8">
        <dbReference type="Rhea" id="RHEA:16414"/>
    </physiologicalReaction>
</comment>
<evidence type="ECO:0000256" key="7">
    <source>
        <dbReference type="ARBA" id="ARBA00023315"/>
    </source>
</evidence>
<dbReference type="AlphaFoldDB" id="A0A452IRL4"/>
<dbReference type="GO" id="GO:0009249">
    <property type="term" value="P:protein lipoylation"/>
    <property type="evidence" value="ECO:0007669"/>
    <property type="project" value="InterPro"/>
</dbReference>
<evidence type="ECO:0000256" key="3">
    <source>
        <dbReference type="ARBA" id="ARBA00008242"/>
    </source>
</evidence>
<comment type="function">
    <text evidence="10">Lipoyl amidotransferase that catalyzes the transfer of lipoyl moieties from lipoyl-protein H of the glycine cleavage system (lipoyl-GCSH) to E2 subunits of the pyruvate dehydrogenase complex (PDCE2). Unable to catalyze the transfer of octanoyl from octanoyl-GCSH to PDCE2. In vitro, it is also able to catalyze the transfer of the lipoyl group from lipoyl-AMP to the specific lysine residue of lipoyl domains of lipoate-dependent enzymes but this reaction may not be physiologically relevant.</text>
</comment>
<dbReference type="Gene3D" id="3.30.930.10">
    <property type="entry name" value="Bira Bifunctional Protein, Domain 2"/>
    <property type="match status" value="1"/>
</dbReference>
<evidence type="ECO:0000256" key="5">
    <source>
        <dbReference type="ARBA" id="ARBA00022946"/>
    </source>
</evidence>
<evidence type="ECO:0000256" key="6">
    <source>
        <dbReference type="ARBA" id="ARBA00023128"/>
    </source>
</evidence>
<dbReference type="FunFam" id="3.30.930.10:FF:000045">
    <property type="entry name" value="lipoyltransferase 1, mitochondrial"/>
    <property type="match status" value="1"/>
</dbReference>
<sequence length="373" mass="42404">MVIPSSLKNCFQLFYVLKISAAGFKYTANRGLILQSVSSDVFQNLAVEDWIHDNMNLENRQVLFLWRNSPTVVIGRHQNPWQECNLKIMRKKNIKLARRRSGGGTVYHDLGNINFTFFTSKKKYERMENLKLVVRALKGLRPQLHVCATDRYDLLLDGNFKISGTAAKLGKTVAYHHCTLLCSADKINLSSVLKSPYKGIKSNATPSMPALVKNLFEEDPTLTCEMVMDAVAAEYARCHQIDHHITLINPADETVFPGINNKTKELQTWEWIYGKTPKFSISTCFNMVYEQSLLEAEVDIHVKHGRIEVCSIVLPEQWLPPAMCNELEKNLIGSKFCPSETTALASTLLRICPQSYELHSKWSLLCENVMTLM</sequence>
<evidence type="ECO:0000313" key="18">
    <source>
        <dbReference type="Ensembl" id="ENSGAGP00000030642.1"/>
    </source>
</evidence>
<dbReference type="Ensembl" id="ENSGAGT00000034765.1">
    <property type="protein sequence ID" value="ENSGAGP00000030642.1"/>
    <property type="gene ID" value="ENSGAGG00000022054.1"/>
</dbReference>
<evidence type="ECO:0000256" key="11">
    <source>
        <dbReference type="ARBA" id="ARBA00066356"/>
    </source>
</evidence>
<dbReference type="EC" id="2.3.1.200" evidence="11"/>
<dbReference type="InterPro" id="IPR004143">
    <property type="entry name" value="BPL_LPL_catalytic"/>
</dbReference>
<dbReference type="PANTHER" id="PTHR12561">
    <property type="entry name" value="LIPOATE-PROTEIN LIGASE"/>
    <property type="match status" value="1"/>
</dbReference>
<evidence type="ECO:0000256" key="15">
    <source>
        <dbReference type="ARBA" id="ARBA00081636"/>
    </source>
</evidence>
<accession>A0A452IRL4</accession>
<dbReference type="InterPro" id="IPR045864">
    <property type="entry name" value="aa-tRNA-synth_II/BPL/LPL"/>
</dbReference>
<dbReference type="PROSITE" id="PS51733">
    <property type="entry name" value="BPL_LPL_CATALYTIC"/>
    <property type="match status" value="1"/>
</dbReference>
<comment type="catalytic activity">
    <reaction evidence="9">
        <text>(R)-lipoyl-5'-AMP + L-lysyl-[lipoyl-carrier protein] = N(6)-[(R)-lipoyl]-L-lysyl-[lipoyl-carrier protein] + AMP + 2 H(+)</text>
        <dbReference type="Rhea" id="RHEA:20473"/>
        <dbReference type="Rhea" id="RHEA-COMP:10500"/>
        <dbReference type="Rhea" id="RHEA-COMP:10502"/>
        <dbReference type="ChEBI" id="CHEBI:15378"/>
        <dbReference type="ChEBI" id="CHEBI:29969"/>
        <dbReference type="ChEBI" id="CHEBI:83091"/>
        <dbReference type="ChEBI" id="CHEBI:83099"/>
        <dbReference type="ChEBI" id="CHEBI:456215"/>
    </reaction>
</comment>
<comment type="similarity">
    <text evidence="3">Belongs to the LplA family.</text>
</comment>
<comment type="pathway">
    <text evidence="2">Protein modification; protein lipoylation via exogenous pathway; protein N(6)-(lipoyl)lysine from lipoate: step 2/2.</text>
</comment>
<dbReference type="Gene3D" id="3.30.390.50">
    <property type="entry name" value="CO dehydrogenase flavoprotein, C-terminal domain"/>
    <property type="match status" value="1"/>
</dbReference>
<dbReference type="CDD" id="cd16443">
    <property type="entry name" value="LplA"/>
    <property type="match status" value="1"/>
</dbReference>
<dbReference type="SUPFAM" id="SSF55681">
    <property type="entry name" value="Class II aaRS and biotin synthetases"/>
    <property type="match status" value="1"/>
</dbReference>
<evidence type="ECO:0000313" key="19">
    <source>
        <dbReference type="Proteomes" id="UP000291020"/>
    </source>
</evidence>
<evidence type="ECO:0000256" key="1">
    <source>
        <dbReference type="ARBA" id="ARBA00004173"/>
    </source>
</evidence>
<keyword evidence="5" id="KW-0809">Transit peptide</keyword>
<keyword evidence="4" id="KW-0808">Transferase</keyword>
<comment type="subcellular location">
    <subcellularLocation>
        <location evidence="1">Mitochondrion</location>
    </subcellularLocation>
</comment>
<dbReference type="NCBIfam" id="TIGR00545">
    <property type="entry name" value="lipoyltrans"/>
    <property type="match status" value="1"/>
</dbReference>
<evidence type="ECO:0000259" key="17">
    <source>
        <dbReference type="PROSITE" id="PS51733"/>
    </source>
</evidence>
<evidence type="ECO:0000256" key="10">
    <source>
        <dbReference type="ARBA" id="ARBA00055110"/>
    </source>
</evidence>
<proteinExistence type="inferred from homology"/>
<dbReference type="Proteomes" id="UP000291020">
    <property type="component" value="Unassembled WGS sequence"/>
</dbReference>
<keyword evidence="19" id="KW-1185">Reference proteome</keyword>
<evidence type="ECO:0000256" key="8">
    <source>
        <dbReference type="ARBA" id="ARBA00051275"/>
    </source>
</evidence>
<dbReference type="InterPro" id="IPR004562">
    <property type="entry name" value="LipoylTrfase_LipoateP_Ligase"/>
</dbReference>
<evidence type="ECO:0000256" key="4">
    <source>
        <dbReference type="ARBA" id="ARBA00022679"/>
    </source>
</evidence>
<reference evidence="19" key="1">
    <citation type="journal article" date="2017" name="PLoS ONE">
        <title>The Agassiz's desert tortoise genome provides a resource for the conservation of a threatened species.</title>
        <authorList>
            <person name="Tollis M."/>
            <person name="DeNardo D.F."/>
            <person name="Cornelius J.A."/>
            <person name="Dolby G.A."/>
            <person name="Edwards T."/>
            <person name="Henen B.T."/>
            <person name="Karl A.E."/>
            <person name="Murphy R.W."/>
            <person name="Kusumi K."/>
        </authorList>
    </citation>
    <scope>NUCLEOTIDE SEQUENCE [LARGE SCALE GENOMIC DNA]</scope>
</reference>
<organism evidence="18 19">
    <name type="scientific">Gopherus agassizii</name>
    <name type="common">Agassiz's desert tortoise</name>
    <dbReference type="NCBI Taxonomy" id="38772"/>
    <lineage>
        <taxon>Eukaryota</taxon>
        <taxon>Metazoa</taxon>
        <taxon>Chordata</taxon>
        <taxon>Craniata</taxon>
        <taxon>Vertebrata</taxon>
        <taxon>Euteleostomi</taxon>
        <taxon>Archelosauria</taxon>
        <taxon>Testudinata</taxon>
        <taxon>Testudines</taxon>
        <taxon>Cryptodira</taxon>
        <taxon>Durocryptodira</taxon>
        <taxon>Testudinoidea</taxon>
        <taxon>Testudinidae</taxon>
        <taxon>Gopherus</taxon>
    </lineage>
</organism>
<protein>
    <recommendedName>
        <fullName evidence="12">Lipoyl amidotransferase LIPT1, mitochondrial</fullName>
        <ecNumber evidence="11">2.3.1.200</ecNumber>
    </recommendedName>
    <alternativeName>
        <fullName evidence="15">Lipoate biosynthesis protein</fullName>
    </alternativeName>
    <alternativeName>
        <fullName evidence="13">Lipoate-protein ligase</fullName>
    </alternativeName>
    <alternativeName>
        <fullName evidence="16">Lipoyl ligase</fullName>
    </alternativeName>
    <alternativeName>
        <fullName evidence="14">Lipoyltransferase 1</fullName>
    </alternativeName>
</protein>
<dbReference type="STRING" id="38772.ENSGAGP00000030642"/>
<dbReference type="Pfam" id="PF21948">
    <property type="entry name" value="LplA-B_cat"/>
    <property type="match status" value="1"/>
</dbReference>
<evidence type="ECO:0000256" key="16">
    <source>
        <dbReference type="ARBA" id="ARBA00083292"/>
    </source>
</evidence>
<evidence type="ECO:0000256" key="13">
    <source>
        <dbReference type="ARBA" id="ARBA00077230"/>
    </source>
</evidence>
<evidence type="ECO:0000256" key="12">
    <source>
        <dbReference type="ARBA" id="ARBA00071354"/>
    </source>
</evidence>
<keyword evidence="6" id="KW-0496">Mitochondrion</keyword>
<reference evidence="18" key="2">
    <citation type="submission" date="2025-08" db="UniProtKB">
        <authorList>
            <consortium name="Ensembl"/>
        </authorList>
    </citation>
    <scope>IDENTIFICATION</scope>
</reference>
<feature type="domain" description="BPL/LPL catalytic" evidence="17">
    <location>
        <begin position="57"/>
        <end position="243"/>
    </location>
</feature>
<keyword evidence="7" id="KW-0012">Acyltransferase</keyword>
<dbReference type="FunFam" id="3.30.390.50:FF:000005">
    <property type="entry name" value="Lipoyltransferase 1, mitochondrial"/>
    <property type="match status" value="1"/>
</dbReference>
<evidence type="ECO:0000256" key="9">
    <source>
        <dbReference type="ARBA" id="ARBA00052428"/>
    </source>
</evidence>
<dbReference type="GO" id="GO:0017118">
    <property type="term" value="F:lipoyltransferase activity"/>
    <property type="evidence" value="ECO:0007669"/>
    <property type="project" value="TreeGrafter"/>
</dbReference>
<reference evidence="18" key="3">
    <citation type="submission" date="2025-09" db="UniProtKB">
        <authorList>
            <consortium name="Ensembl"/>
        </authorList>
    </citation>
    <scope>IDENTIFICATION</scope>
</reference>
<evidence type="ECO:0000256" key="14">
    <source>
        <dbReference type="ARBA" id="ARBA00079837"/>
    </source>
</evidence>
<dbReference type="UniPathway" id="UPA00537">
    <property type="reaction ID" value="UER00595"/>
</dbReference>
<dbReference type="GO" id="GO:0005739">
    <property type="term" value="C:mitochondrion"/>
    <property type="evidence" value="ECO:0007669"/>
    <property type="project" value="UniProtKB-SubCell"/>
</dbReference>